<reference evidence="2 3" key="1">
    <citation type="journal article" date="2016" name="Nat. Commun.">
        <title>Thousands of microbial genomes shed light on interconnected biogeochemical processes in an aquifer system.</title>
        <authorList>
            <person name="Anantharaman K."/>
            <person name="Brown C.T."/>
            <person name="Hug L.A."/>
            <person name="Sharon I."/>
            <person name="Castelle C.J."/>
            <person name="Probst A.J."/>
            <person name="Thomas B.C."/>
            <person name="Singh A."/>
            <person name="Wilkins M.J."/>
            <person name="Karaoz U."/>
            <person name="Brodie E.L."/>
            <person name="Williams K.H."/>
            <person name="Hubbard S.S."/>
            <person name="Banfield J.F."/>
        </authorList>
    </citation>
    <scope>NUCLEOTIDE SEQUENCE [LARGE SCALE GENOMIC DNA]</scope>
</reference>
<protein>
    <submittedName>
        <fullName evidence="2">Uncharacterized protein</fullName>
    </submittedName>
</protein>
<evidence type="ECO:0000256" key="1">
    <source>
        <dbReference type="SAM" id="Phobius"/>
    </source>
</evidence>
<sequence>MGILLKISRYFVLFVLIILLASLFSEQSWVLYQSVFREPGGSWLDLSDAVGFILNYMVLVPFLLVLLGEKSRYWVTAILLIPILLFEISSGFRFVTVDISLVVIGLGIGFVARYLAARTLGKMPALGPMRKYF</sequence>
<organism evidence="2 3">
    <name type="scientific">Candidatus Kaiserbacteria bacterium RIFCSPHIGHO2_01_FULL_54_36b</name>
    <dbReference type="NCBI Taxonomy" id="1798483"/>
    <lineage>
        <taxon>Bacteria</taxon>
        <taxon>Candidatus Kaiseribacteriota</taxon>
    </lineage>
</organism>
<dbReference type="EMBL" id="MFKW01000029">
    <property type="protein sequence ID" value="OGG51388.1"/>
    <property type="molecule type" value="Genomic_DNA"/>
</dbReference>
<comment type="caution">
    <text evidence="2">The sequence shown here is derived from an EMBL/GenBank/DDBJ whole genome shotgun (WGS) entry which is preliminary data.</text>
</comment>
<name>A0A1F6CQD8_9BACT</name>
<feature type="transmembrane region" description="Helical" evidence="1">
    <location>
        <begin position="74"/>
        <end position="93"/>
    </location>
</feature>
<evidence type="ECO:0000313" key="3">
    <source>
        <dbReference type="Proteomes" id="UP000176445"/>
    </source>
</evidence>
<evidence type="ECO:0000313" key="2">
    <source>
        <dbReference type="EMBL" id="OGG51388.1"/>
    </source>
</evidence>
<feature type="transmembrane region" description="Helical" evidence="1">
    <location>
        <begin position="99"/>
        <end position="116"/>
    </location>
</feature>
<keyword evidence="1" id="KW-0812">Transmembrane</keyword>
<accession>A0A1F6CQD8</accession>
<dbReference type="Proteomes" id="UP000176445">
    <property type="component" value="Unassembled WGS sequence"/>
</dbReference>
<gene>
    <name evidence="2" type="ORF">A2704_03400</name>
</gene>
<keyword evidence="1" id="KW-1133">Transmembrane helix</keyword>
<proteinExistence type="predicted"/>
<dbReference type="AlphaFoldDB" id="A0A1F6CQD8"/>
<feature type="transmembrane region" description="Helical" evidence="1">
    <location>
        <begin position="49"/>
        <end position="67"/>
    </location>
</feature>
<keyword evidence="1" id="KW-0472">Membrane</keyword>